<gene>
    <name evidence="2" type="ORF">E4U60_005282</name>
</gene>
<comment type="caution">
    <text evidence="2">The sequence shown here is derived from an EMBL/GenBank/DDBJ whole genome shotgun (WGS) entry which is preliminary data.</text>
</comment>
<organism evidence="2 3">
    <name type="scientific">Claviceps pazoutovae</name>
    <dbReference type="NCBI Taxonomy" id="1649127"/>
    <lineage>
        <taxon>Eukaryota</taxon>
        <taxon>Fungi</taxon>
        <taxon>Dikarya</taxon>
        <taxon>Ascomycota</taxon>
        <taxon>Pezizomycotina</taxon>
        <taxon>Sordariomycetes</taxon>
        <taxon>Hypocreomycetidae</taxon>
        <taxon>Hypocreales</taxon>
        <taxon>Clavicipitaceae</taxon>
        <taxon>Claviceps</taxon>
    </lineage>
</organism>
<dbReference type="EMBL" id="SRPO01000459">
    <property type="protein sequence ID" value="KAG5932365.1"/>
    <property type="molecule type" value="Genomic_DNA"/>
</dbReference>
<accession>A0A9P7M821</accession>
<reference evidence="2 3" key="1">
    <citation type="journal article" date="2020" name="bioRxiv">
        <title>Whole genome comparisons of ergot fungi reveals the divergence and evolution of species within the genus Claviceps are the result of varying mechanisms driving genome evolution and host range expansion.</title>
        <authorList>
            <person name="Wyka S.A."/>
            <person name="Mondo S.J."/>
            <person name="Liu M."/>
            <person name="Dettman J."/>
            <person name="Nalam V."/>
            <person name="Broders K.D."/>
        </authorList>
    </citation>
    <scope>NUCLEOTIDE SEQUENCE [LARGE SCALE GENOMIC DNA]</scope>
    <source>
        <strain evidence="2 3">CCC 1485</strain>
    </source>
</reference>
<feature type="compositionally biased region" description="Polar residues" evidence="1">
    <location>
        <begin position="23"/>
        <end position="39"/>
    </location>
</feature>
<name>A0A9P7M821_9HYPO</name>
<feature type="region of interest" description="Disordered" evidence="1">
    <location>
        <begin position="335"/>
        <end position="362"/>
    </location>
</feature>
<feature type="compositionally biased region" description="Basic and acidic residues" evidence="1">
    <location>
        <begin position="107"/>
        <end position="122"/>
    </location>
</feature>
<dbReference type="Proteomes" id="UP000706124">
    <property type="component" value="Unassembled WGS sequence"/>
</dbReference>
<dbReference type="OrthoDB" id="5204927at2759"/>
<sequence>MLAHMAYPPTHPRLPVLAKQESIKATSRPKSLPAQSQPVDPQELSRRLSVVLVEQRAHSDRKRRVRTHAAINLQQHSLNSRPNRNVDQPLPDCVRGAESEIGIANKTEHSSSHEETPFEHVNHQKPGSSSTQKCHDGLGDMPTYRHVPKVAASQFTSTTTAASPSENGPIHPLSRQALSFHLDGPNASLPAKATACDAAPRETNKALRRAQSMRERQYKRNQVDGPFLPWTSELGAALYPLSPGPFDNGIDDESRDARRMSTGSMLGRSEPRPVEPFEMAAVLLSPEKSEIVNQPSKNRVDWTQSDESTKANAVVQPAFTRLELRKTDSKWKLRGRLGSFGRHSKEDKLPTPPPEESVAMDTSARSPIIGFFSLFKR</sequence>
<proteinExistence type="predicted"/>
<dbReference type="AlphaFoldDB" id="A0A9P7M821"/>
<evidence type="ECO:0000313" key="2">
    <source>
        <dbReference type="EMBL" id="KAG5932365.1"/>
    </source>
</evidence>
<evidence type="ECO:0000313" key="3">
    <source>
        <dbReference type="Proteomes" id="UP000706124"/>
    </source>
</evidence>
<evidence type="ECO:0000256" key="1">
    <source>
        <dbReference type="SAM" id="MobiDB-lite"/>
    </source>
</evidence>
<keyword evidence="3" id="KW-1185">Reference proteome</keyword>
<feature type="region of interest" description="Disordered" evidence="1">
    <location>
        <begin position="107"/>
        <end position="144"/>
    </location>
</feature>
<protein>
    <submittedName>
        <fullName evidence="2">Uncharacterized protein</fullName>
    </submittedName>
</protein>
<feature type="region of interest" description="Disordered" evidence="1">
    <location>
        <begin position="21"/>
        <end position="44"/>
    </location>
</feature>